<reference evidence="2" key="2">
    <citation type="submission" date="2013-05" db="EMBL/GenBank/DDBJ databases">
        <authorList>
            <person name="Carter J.-M."/>
            <person name="Baker S.C."/>
            <person name="Pink R."/>
            <person name="Carter D.R.F."/>
            <person name="Collins A."/>
            <person name="Tomlin J."/>
            <person name="Gibbs M."/>
            <person name="Breuker C.J."/>
        </authorList>
    </citation>
    <scope>NUCLEOTIDE SEQUENCE</scope>
    <source>
        <tissue evidence="2">Ovary</tissue>
    </source>
</reference>
<accession>S4NWZ9</accession>
<evidence type="ECO:0000313" key="2">
    <source>
        <dbReference type="EMBL" id="JAA83291.1"/>
    </source>
</evidence>
<feature type="non-terminal residue" evidence="2">
    <location>
        <position position="1"/>
    </location>
</feature>
<reference evidence="2" key="1">
    <citation type="journal article" date="2013" name="BMC Genomics">
        <title>Unscrambling butterfly oogenesis.</title>
        <authorList>
            <person name="Carter J.M."/>
            <person name="Baker S.C."/>
            <person name="Pink R."/>
            <person name="Carter D.R."/>
            <person name="Collins A."/>
            <person name="Tomlin J."/>
            <person name="Gibbs M."/>
            <person name="Breuker C.J."/>
        </authorList>
    </citation>
    <scope>NUCLEOTIDE SEQUENCE</scope>
    <source>
        <tissue evidence="2">Ovary</tissue>
    </source>
</reference>
<proteinExistence type="predicted"/>
<feature type="non-terminal residue" evidence="2">
    <location>
        <position position="87"/>
    </location>
</feature>
<feature type="region of interest" description="Disordered" evidence="1">
    <location>
        <begin position="60"/>
        <end position="87"/>
    </location>
</feature>
<name>S4NWZ9_9NEOP</name>
<dbReference type="EMBL" id="GAIX01009269">
    <property type="protein sequence ID" value="JAA83291.1"/>
    <property type="molecule type" value="Transcribed_RNA"/>
</dbReference>
<dbReference type="AlphaFoldDB" id="S4NWZ9"/>
<evidence type="ECO:0000256" key="1">
    <source>
        <dbReference type="SAM" id="MobiDB-lite"/>
    </source>
</evidence>
<organism evidence="2">
    <name type="scientific">Pararge aegeria</name>
    <name type="common">speckled wood butterfly</name>
    <dbReference type="NCBI Taxonomy" id="116150"/>
    <lineage>
        <taxon>Eukaryota</taxon>
        <taxon>Metazoa</taxon>
        <taxon>Ecdysozoa</taxon>
        <taxon>Arthropoda</taxon>
        <taxon>Hexapoda</taxon>
        <taxon>Insecta</taxon>
        <taxon>Pterygota</taxon>
        <taxon>Neoptera</taxon>
        <taxon>Endopterygota</taxon>
        <taxon>Lepidoptera</taxon>
        <taxon>Glossata</taxon>
        <taxon>Ditrysia</taxon>
        <taxon>Papilionoidea</taxon>
        <taxon>Nymphalidae</taxon>
        <taxon>Satyrinae</taxon>
        <taxon>Satyrini</taxon>
        <taxon>Parargina</taxon>
        <taxon>Pararge</taxon>
    </lineage>
</organism>
<feature type="region of interest" description="Disordered" evidence="1">
    <location>
        <begin position="1"/>
        <end position="32"/>
    </location>
</feature>
<sequence>VVVLRGQDVRDLGRGDPGARHHLQHGRRGREPAGVLSVARETPPVRVSVRGHQLPGRVCAGHAASGADRPQQAHHVPCAAGQGAVHR</sequence>
<feature type="compositionally biased region" description="Basic and acidic residues" evidence="1">
    <location>
        <begin position="7"/>
        <end position="19"/>
    </location>
</feature>
<protein>
    <submittedName>
        <fullName evidence="2">Putative actin-interacting protein 1</fullName>
    </submittedName>
</protein>